<keyword evidence="2" id="KW-0472">Membrane</keyword>
<keyword evidence="2" id="KW-0812">Transmembrane</keyword>
<dbReference type="Proteomes" id="UP000006844">
    <property type="component" value="Chromosome"/>
</dbReference>
<keyword evidence="1" id="KW-0175">Coiled coil</keyword>
<evidence type="ECO:0000256" key="1">
    <source>
        <dbReference type="SAM" id="Coils"/>
    </source>
</evidence>
<keyword evidence="2" id="KW-1133">Transmembrane helix</keyword>
<dbReference type="HOGENOM" id="CLU_653697_0_0_0"/>
<dbReference type="Pfam" id="PF00805">
    <property type="entry name" value="Pentapeptide"/>
    <property type="match status" value="1"/>
</dbReference>
<dbReference type="STRING" id="401053.AciPR4_0023"/>
<dbReference type="KEGG" id="tsa:AciPR4_0023"/>
<accession>E8UY55</accession>
<feature type="coiled-coil region" evidence="1">
    <location>
        <begin position="68"/>
        <end position="95"/>
    </location>
</feature>
<evidence type="ECO:0000313" key="3">
    <source>
        <dbReference type="EMBL" id="ADV80865.1"/>
    </source>
</evidence>
<proteinExistence type="predicted"/>
<dbReference type="EMBL" id="CP002467">
    <property type="protein sequence ID" value="ADV80865.1"/>
    <property type="molecule type" value="Genomic_DNA"/>
</dbReference>
<keyword evidence="4" id="KW-1185">Reference proteome</keyword>
<dbReference type="SUPFAM" id="SSF141571">
    <property type="entry name" value="Pentapeptide repeat-like"/>
    <property type="match status" value="1"/>
</dbReference>
<gene>
    <name evidence="3" type="ordered locus">AciPR4_0023</name>
</gene>
<dbReference type="InterPro" id="IPR001646">
    <property type="entry name" value="5peptide_repeat"/>
</dbReference>
<evidence type="ECO:0000256" key="2">
    <source>
        <dbReference type="SAM" id="Phobius"/>
    </source>
</evidence>
<reference evidence="3 4" key="1">
    <citation type="journal article" date="2012" name="Stand. Genomic Sci.">
        <title>Complete genome sequence of Terriglobus saanensis type strain SP1PR4(T), an Acidobacteria from tundra soil.</title>
        <authorList>
            <person name="Rawat S.R."/>
            <person name="Mannisto M.K."/>
            <person name="Starovoytov V."/>
            <person name="Goodwin L."/>
            <person name="Nolan M."/>
            <person name="Hauser L."/>
            <person name="Land M."/>
            <person name="Davenport K.W."/>
            <person name="Woyke T."/>
            <person name="Haggblom M.M."/>
        </authorList>
    </citation>
    <scope>NUCLEOTIDE SEQUENCE</scope>
    <source>
        <strain evidence="4">ATCC BAA-1853 / DSM 23119 / SP1PR4</strain>
    </source>
</reference>
<protein>
    <submittedName>
        <fullName evidence="3">Pentapeptide repeat protein</fullName>
    </submittedName>
</protein>
<feature type="transmembrane region" description="Helical" evidence="2">
    <location>
        <begin position="100"/>
        <end position="124"/>
    </location>
</feature>
<sequence>MSEKSVRREIATAAGNDFGTGRMWYAFGHRECTQLEIAMPDKQSTPFVYEPIKRDATEQDLRDAQYSNLAMLTRKAEAEAANAEYQNEGQTKRRNFYERILTTTQGAVILGLVTLLFQIIQFGYTAAASRNATREKAWRDAVAALSFSGDGKSVGAALNMETFFASPDHSIDAKALAASVLPYIQNENAFDVIFYRLLDSTSKKDQSFDVYAVVHTISQAYLREAQQDGGPITEPLPSSSRIGPKPLSVTLLESGKKPDDSMVVRATHNEYLIDTYTHGLSDLWKKHIQPLGASKNYAVDMRSVILFYDDNGMVDFRDVTLPRAYFSNAYMYSVDFTNADLTDAHLENTNLGNADLTHATVNGAHVEGANLEHARGDSSSWAYVEWWRASRISPSLCAWLRNANSKAPSLPPGSPNPCTP</sequence>
<dbReference type="OrthoDB" id="9836642at2"/>
<dbReference type="AlphaFoldDB" id="E8UY55"/>
<dbReference type="Gene3D" id="2.160.20.80">
    <property type="entry name" value="E3 ubiquitin-protein ligase SopA"/>
    <property type="match status" value="1"/>
</dbReference>
<organism evidence="3 4">
    <name type="scientific">Terriglobus saanensis (strain ATCC BAA-1853 / DSM 23119 / SP1PR4)</name>
    <dbReference type="NCBI Taxonomy" id="401053"/>
    <lineage>
        <taxon>Bacteria</taxon>
        <taxon>Pseudomonadati</taxon>
        <taxon>Acidobacteriota</taxon>
        <taxon>Terriglobia</taxon>
        <taxon>Terriglobales</taxon>
        <taxon>Acidobacteriaceae</taxon>
        <taxon>Terriglobus</taxon>
    </lineage>
</organism>
<name>E8UY55_TERSS</name>
<evidence type="ECO:0000313" key="4">
    <source>
        <dbReference type="Proteomes" id="UP000006844"/>
    </source>
</evidence>